<feature type="region of interest" description="Disordered" evidence="1">
    <location>
        <begin position="32"/>
        <end position="51"/>
    </location>
</feature>
<evidence type="ECO:0000313" key="3">
    <source>
        <dbReference type="Proteomes" id="UP001500604"/>
    </source>
</evidence>
<evidence type="ECO:0000256" key="1">
    <source>
        <dbReference type="SAM" id="MobiDB-lite"/>
    </source>
</evidence>
<dbReference type="Proteomes" id="UP001500604">
    <property type="component" value="Unassembled WGS sequence"/>
</dbReference>
<proteinExistence type="predicted"/>
<accession>A0ABP8V3R1</accession>
<gene>
    <name evidence="2" type="ORF">GCM10023116_19790</name>
</gene>
<evidence type="ECO:0000313" key="2">
    <source>
        <dbReference type="EMBL" id="GAA4649700.1"/>
    </source>
</evidence>
<name>A0ABP8V3R1_9GAMM</name>
<feature type="compositionally biased region" description="Basic and acidic residues" evidence="1">
    <location>
        <begin position="42"/>
        <end position="51"/>
    </location>
</feature>
<comment type="caution">
    <text evidence="2">The sequence shown here is derived from an EMBL/GenBank/DDBJ whole genome shotgun (WGS) entry which is preliminary data.</text>
</comment>
<keyword evidence="3" id="KW-1185">Reference proteome</keyword>
<sequence length="51" mass="5688">MSWGDNYVDKHRICLFEKDQVDGLEKLASGQKVTMGEPIGSMKEDKAGESE</sequence>
<dbReference type="RefSeq" id="WP_345195669.1">
    <property type="nucleotide sequence ID" value="NZ_BAABFL010000265.1"/>
</dbReference>
<protein>
    <submittedName>
        <fullName evidence="2">Uncharacterized protein</fullName>
    </submittedName>
</protein>
<dbReference type="EMBL" id="BAABFL010000265">
    <property type="protein sequence ID" value="GAA4649700.1"/>
    <property type="molecule type" value="Genomic_DNA"/>
</dbReference>
<organism evidence="2 3">
    <name type="scientific">Kistimonas scapharcae</name>
    <dbReference type="NCBI Taxonomy" id="1036133"/>
    <lineage>
        <taxon>Bacteria</taxon>
        <taxon>Pseudomonadati</taxon>
        <taxon>Pseudomonadota</taxon>
        <taxon>Gammaproteobacteria</taxon>
        <taxon>Oceanospirillales</taxon>
        <taxon>Endozoicomonadaceae</taxon>
        <taxon>Kistimonas</taxon>
    </lineage>
</organism>
<reference evidence="3" key="1">
    <citation type="journal article" date="2019" name="Int. J. Syst. Evol. Microbiol.">
        <title>The Global Catalogue of Microorganisms (GCM) 10K type strain sequencing project: providing services to taxonomists for standard genome sequencing and annotation.</title>
        <authorList>
            <consortium name="The Broad Institute Genomics Platform"/>
            <consortium name="The Broad Institute Genome Sequencing Center for Infectious Disease"/>
            <person name="Wu L."/>
            <person name="Ma J."/>
        </authorList>
    </citation>
    <scope>NUCLEOTIDE SEQUENCE [LARGE SCALE GENOMIC DNA]</scope>
    <source>
        <strain evidence="3">JCM 17805</strain>
    </source>
</reference>